<feature type="compositionally biased region" description="Low complexity" evidence="4">
    <location>
        <begin position="209"/>
        <end position="221"/>
    </location>
</feature>
<protein>
    <submittedName>
        <fullName evidence="5">Uncharacterized protein</fullName>
    </submittedName>
</protein>
<keyword evidence="2" id="KW-0808">Transferase</keyword>
<dbReference type="FunFam" id="3.30.559.10:FF:000008">
    <property type="entry name" value="Tryptamine hydroxycinnamoyl transferase"/>
    <property type="match status" value="1"/>
</dbReference>
<evidence type="ECO:0000313" key="5">
    <source>
        <dbReference type="EnsemblPlants" id="cds.evm.model.02.3219"/>
    </source>
</evidence>
<feature type="compositionally biased region" description="Basic and acidic residues" evidence="4">
    <location>
        <begin position="198"/>
        <end position="208"/>
    </location>
</feature>
<evidence type="ECO:0000256" key="1">
    <source>
        <dbReference type="ARBA" id="ARBA00009861"/>
    </source>
</evidence>
<dbReference type="AlphaFoldDB" id="A0A803P0E3"/>
<evidence type="ECO:0000313" key="6">
    <source>
        <dbReference type="Proteomes" id="UP000596661"/>
    </source>
</evidence>
<dbReference type="EMBL" id="UZAU01000244">
    <property type="status" value="NOT_ANNOTATED_CDS"/>
    <property type="molecule type" value="Genomic_DNA"/>
</dbReference>
<accession>A0A803P0E3</accession>
<comment type="similarity">
    <text evidence="1">Belongs to the plant acyltransferase family.</text>
</comment>
<evidence type="ECO:0000256" key="4">
    <source>
        <dbReference type="SAM" id="MobiDB-lite"/>
    </source>
</evidence>
<keyword evidence="6" id="KW-1185">Reference proteome</keyword>
<reference evidence="5" key="1">
    <citation type="submission" date="2018-11" db="EMBL/GenBank/DDBJ databases">
        <authorList>
            <person name="Grassa J C."/>
        </authorList>
    </citation>
    <scope>NUCLEOTIDE SEQUENCE [LARGE SCALE GENOMIC DNA]</scope>
</reference>
<dbReference type="Gene3D" id="3.30.559.10">
    <property type="entry name" value="Chloramphenicol acetyltransferase-like domain"/>
    <property type="match status" value="2"/>
</dbReference>
<dbReference type="GO" id="GO:0016747">
    <property type="term" value="F:acyltransferase activity, transferring groups other than amino-acyl groups"/>
    <property type="evidence" value="ECO:0007669"/>
    <property type="project" value="TreeGrafter"/>
</dbReference>
<evidence type="ECO:0000256" key="2">
    <source>
        <dbReference type="ARBA" id="ARBA00022679"/>
    </source>
</evidence>
<organism evidence="5 6">
    <name type="scientific">Cannabis sativa</name>
    <name type="common">Hemp</name>
    <name type="synonym">Marijuana</name>
    <dbReference type="NCBI Taxonomy" id="3483"/>
    <lineage>
        <taxon>Eukaryota</taxon>
        <taxon>Viridiplantae</taxon>
        <taxon>Streptophyta</taxon>
        <taxon>Embryophyta</taxon>
        <taxon>Tracheophyta</taxon>
        <taxon>Spermatophyta</taxon>
        <taxon>Magnoliopsida</taxon>
        <taxon>eudicotyledons</taxon>
        <taxon>Gunneridae</taxon>
        <taxon>Pentapetalae</taxon>
        <taxon>rosids</taxon>
        <taxon>fabids</taxon>
        <taxon>Rosales</taxon>
        <taxon>Cannabaceae</taxon>
        <taxon>Cannabis</taxon>
    </lineage>
</organism>
<dbReference type="EnsemblPlants" id="evm.model.02.3219">
    <property type="protein sequence ID" value="cds.evm.model.02.3219"/>
    <property type="gene ID" value="evm.TU.02.3219"/>
</dbReference>
<dbReference type="Gramene" id="evm.model.02.3219">
    <property type="protein sequence ID" value="cds.evm.model.02.3219"/>
    <property type="gene ID" value="evm.TU.02.3219"/>
</dbReference>
<feature type="region of interest" description="Disordered" evidence="4">
    <location>
        <begin position="194"/>
        <end position="222"/>
    </location>
</feature>
<sequence>MVKPSENTPRRRLWLSVLDQMNNPSHNPVIYFFRSSPSNNNNNFFDANILKHSLSKVLVPFYPIAGRLRPVQVHGGGRGPHPRTEIDCNEEGVLFVTAETTAVIDDFGDFAPTPQLRRLTPTVDYSLGISSYPLLLIQCGGVSIGFGFDHHTVDGPSCFHFIESWSRITRGLKMTILPFLDRTLLKPRNPPNPTFNHIEYHNNNHQDKNSTTTDTSNNLSNAPKVSTLKITKEQLNTLKAKAEEKDSTNNNMMMIKASSYVTLSAHIWKCVCLARDSDNNKISTLFLPVNGRFSRRLLQPKIPVGYFGKVIFATVAMAKVSDLKTKPLSYAVNCINGSVKRMDNDYLLSSIDYLELHPNLSSIRRGAQTYRNPNLGITSWVRLINYEVDFGWGQPIYIGPGGIMYEGKSYVIPCPTNDGSLLVGIALQPQHMKMFEKLFYQNLNIIRSTL</sequence>
<dbReference type="InterPro" id="IPR023213">
    <property type="entry name" value="CAT-like_dom_sf"/>
</dbReference>
<proteinExistence type="inferred from homology"/>
<dbReference type="InterPro" id="IPR050317">
    <property type="entry name" value="Plant_Fungal_Acyltransferase"/>
</dbReference>
<keyword evidence="3" id="KW-0012">Acyltransferase</keyword>
<reference evidence="5" key="2">
    <citation type="submission" date="2021-03" db="UniProtKB">
        <authorList>
            <consortium name="EnsemblPlants"/>
        </authorList>
    </citation>
    <scope>IDENTIFICATION</scope>
</reference>
<dbReference type="PANTHER" id="PTHR31642">
    <property type="entry name" value="TRICHOTHECENE 3-O-ACETYLTRANSFERASE"/>
    <property type="match status" value="1"/>
</dbReference>
<dbReference type="Proteomes" id="UP000596661">
    <property type="component" value="Chromosome 2"/>
</dbReference>
<dbReference type="Pfam" id="PF02458">
    <property type="entry name" value="Transferase"/>
    <property type="match status" value="1"/>
</dbReference>
<dbReference type="PANTHER" id="PTHR31642:SF324">
    <property type="entry name" value="SPERMIDINE HYDROXYCINNAMOYL TRANSFERASE"/>
    <property type="match status" value="1"/>
</dbReference>
<dbReference type="OMA" id="PRTEIDC"/>
<evidence type="ECO:0000256" key="3">
    <source>
        <dbReference type="ARBA" id="ARBA00023315"/>
    </source>
</evidence>
<name>A0A803P0E3_CANSA</name>